<accession>A0A8H4QDF6</accession>
<evidence type="ECO:0008006" key="4">
    <source>
        <dbReference type="Google" id="ProtNLM"/>
    </source>
</evidence>
<sequence>MQLSKITAMSLFYLGACSLPLDVNRQSTSLATNAVRRVSVEAKQTVRRASPMDRQAREILADGDDGEKSVEYFKAKDGISVRDMNERLGHMLTDKTSADPAHGYIKRDAMDFKGSEVTLDRPKTGQIEIAA</sequence>
<dbReference type="Proteomes" id="UP000562929">
    <property type="component" value="Unassembled WGS sequence"/>
</dbReference>
<keyword evidence="1" id="KW-0732">Signal</keyword>
<organism evidence="2 3">
    <name type="scientific">Ophiocordyceps camponoti-floridani</name>
    <dbReference type="NCBI Taxonomy" id="2030778"/>
    <lineage>
        <taxon>Eukaryota</taxon>
        <taxon>Fungi</taxon>
        <taxon>Dikarya</taxon>
        <taxon>Ascomycota</taxon>
        <taxon>Pezizomycotina</taxon>
        <taxon>Sordariomycetes</taxon>
        <taxon>Hypocreomycetidae</taxon>
        <taxon>Hypocreales</taxon>
        <taxon>Ophiocordycipitaceae</taxon>
        <taxon>Ophiocordyceps</taxon>
    </lineage>
</organism>
<reference evidence="2 3" key="1">
    <citation type="journal article" date="2020" name="G3 (Bethesda)">
        <title>Genetic Underpinnings of Host Manipulation by Ophiocordyceps as Revealed by Comparative Transcriptomics.</title>
        <authorList>
            <person name="Will I."/>
            <person name="Das B."/>
            <person name="Trinh T."/>
            <person name="Brachmann A."/>
            <person name="Ohm R.A."/>
            <person name="de Bekker C."/>
        </authorList>
    </citation>
    <scope>NUCLEOTIDE SEQUENCE [LARGE SCALE GENOMIC DNA]</scope>
    <source>
        <strain evidence="2 3">EC05</strain>
    </source>
</reference>
<evidence type="ECO:0000313" key="3">
    <source>
        <dbReference type="Proteomes" id="UP000562929"/>
    </source>
</evidence>
<proteinExistence type="predicted"/>
<comment type="caution">
    <text evidence="2">The sequence shown here is derived from an EMBL/GenBank/DDBJ whole genome shotgun (WGS) entry which is preliminary data.</text>
</comment>
<dbReference type="OrthoDB" id="10370493at2759"/>
<feature type="chain" id="PRO_5034457535" description="RxLR effector protein" evidence="1">
    <location>
        <begin position="19"/>
        <end position="131"/>
    </location>
</feature>
<dbReference type="AlphaFoldDB" id="A0A8H4QDF6"/>
<keyword evidence="3" id="KW-1185">Reference proteome</keyword>
<evidence type="ECO:0000256" key="1">
    <source>
        <dbReference type="SAM" id="SignalP"/>
    </source>
</evidence>
<gene>
    <name evidence="2" type="ORF">GQ602_001093</name>
</gene>
<name>A0A8H4QDF6_9HYPO</name>
<evidence type="ECO:0000313" key="2">
    <source>
        <dbReference type="EMBL" id="KAF4595480.1"/>
    </source>
</evidence>
<feature type="signal peptide" evidence="1">
    <location>
        <begin position="1"/>
        <end position="18"/>
    </location>
</feature>
<protein>
    <recommendedName>
        <fullName evidence="4">RxLR effector protein</fullName>
    </recommendedName>
</protein>
<dbReference type="EMBL" id="JAACLJ010000001">
    <property type="protein sequence ID" value="KAF4595480.1"/>
    <property type="molecule type" value="Genomic_DNA"/>
</dbReference>